<dbReference type="SMART" id="SM00717">
    <property type="entry name" value="SANT"/>
    <property type="match status" value="1"/>
</dbReference>
<feature type="compositionally biased region" description="Acidic residues" evidence="1">
    <location>
        <begin position="476"/>
        <end position="490"/>
    </location>
</feature>
<dbReference type="CDD" id="cd00167">
    <property type="entry name" value="SANT"/>
    <property type="match status" value="1"/>
</dbReference>
<proteinExistence type="predicted"/>
<organism evidence="3 4">
    <name type="scientific">Absidia repens</name>
    <dbReference type="NCBI Taxonomy" id="90262"/>
    <lineage>
        <taxon>Eukaryota</taxon>
        <taxon>Fungi</taxon>
        <taxon>Fungi incertae sedis</taxon>
        <taxon>Mucoromycota</taxon>
        <taxon>Mucoromycotina</taxon>
        <taxon>Mucoromycetes</taxon>
        <taxon>Mucorales</taxon>
        <taxon>Cunninghamellaceae</taxon>
        <taxon>Absidia</taxon>
    </lineage>
</organism>
<gene>
    <name evidence="3" type="ORF">BCR42DRAFT_423228</name>
</gene>
<feature type="region of interest" description="Disordered" evidence="1">
    <location>
        <begin position="1"/>
        <end position="23"/>
    </location>
</feature>
<feature type="region of interest" description="Disordered" evidence="1">
    <location>
        <begin position="103"/>
        <end position="160"/>
    </location>
</feature>
<accession>A0A1X2I5G9</accession>
<dbReference type="Proteomes" id="UP000193560">
    <property type="component" value="Unassembled WGS sequence"/>
</dbReference>
<comment type="caution">
    <text evidence="3">The sequence shown here is derived from an EMBL/GenBank/DDBJ whole genome shotgun (WGS) entry which is preliminary data.</text>
</comment>
<evidence type="ECO:0000313" key="4">
    <source>
        <dbReference type="Proteomes" id="UP000193560"/>
    </source>
</evidence>
<feature type="compositionally biased region" description="Basic residues" evidence="1">
    <location>
        <begin position="496"/>
        <end position="512"/>
    </location>
</feature>
<dbReference type="Gene3D" id="1.10.10.60">
    <property type="entry name" value="Homeodomain-like"/>
    <property type="match status" value="1"/>
</dbReference>
<feature type="region of interest" description="Disordered" evidence="1">
    <location>
        <begin position="435"/>
        <end position="512"/>
    </location>
</feature>
<sequence length="512" mass="57952">MNTNLDQEMDNENQTQTQTQPTTEDLVHLATEPSSSTYTFKPPFGLSEDQINFKVLKIQSMFGHLSMDETYRMLDDCYCNEDEVMLRLITQSDYLSRIQTMLKTPSVSPSSNADTPSASSTSTSLTDLPSLSTFQTQNEGAMPYPSQQQHNPHHLPSHLHHYGEYEYPSAVIGPSQLSLTPYQPYPNCYRPLQPLIPLPMSSTELPTATTTTTTTTITTTTSITTAPSTIESTTPPKRGSNYGKKYKKRKVPNKPSQSPLPSMDDYGSMPPTPIPTSATLPSKEPEEKKRIRSVGRLALDDALKQVKDNPMKQQQAYEGWSAARIRAYGLIDTNPNTYYYRFNAPGEEQHKGAWTQDEKELFLERVKQVGANSQWGIFSMAIPGRVGYQCSNFYRLLIETGELFDDNYVIDDKGKAHYLFDKKTETGEIQKTIRNHYKHKKNRQHDSDGSTAPTTVSSKKTKMAKKKKPKKRNPWDTDDDDEDDDDEDGEYTGKPTKPKGRTRRSTRRSTYV</sequence>
<feature type="region of interest" description="Disordered" evidence="1">
    <location>
        <begin position="223"/>
        <end position="290"/>
    </location>
</feature>
<dbReference type="SUPFAM" id="SSF46689">
    <property type="entry name" value="Homeodomain-like"/>
    <property type="match status" value="1"/>
</dbReference>
<dbReference type="InterPro" id="IPR001005">
    <property type="entry name" value="SANT/Myb"/>
</dbReference>
<dbReference type="OrthoDB" id="6781668at2759"/>
<feature type="compositionally biased region" description="Low complexity" evidence="1">
    <location>
        <begin position="14"/>
        <end position="23"/>
    </location>
</feature>
<feature type="compositionally biased region" description="Basic residues" evidence="1">
    <location>
        <begin position="151"/>
        <end position="160"/>
    </location>
</feature>
<dbReference type="EMBL" id="MCGE01000026">
    <property type="protein sequence ID" value="ORZ09867.1"/>
    <property type="molecule type" value="Genomic_DNA"/>
</dbReference>
<feature type="compositionally biased region" description="Basic residues" evidence="1">
    <location>
        <begin position="459"/>
        <end position="472"/>
    </location>
</feature>
<dbReference type="InterPro" id="IPR009057">
    <property type="entry name" value="Homeodomain-like_sf"/>
</dbReference>
<protein>
    <recommendedName>
        <fullName evidence="2">Myb-like domain-containing protein</fullName>
    </recommendedName>
</protein>
<evidence type="ECO:0000313" key="3">
    <source>
        <dbReference type="EMBL" id="ORZ09867.1"/>
    </source>
</evidence>
<name>A0A1X2I5G9_9FUNG</name>
<dbReference type="PROSITE" id="PS50090">
    <property type="entry name" value="MYB_LIKE"/>
    <property type="match status" value="1"/>
</dbReference>
<reference evidence="3 4" key="1">
    <citation type="submission" date="2016-07" db="EMBL/GenBank/DDBJ databases">
        <title>Pervasive Adenine N6-methylation of Active Genes in Fungi.</title>
        <authorList>
            <consortium name="DOE Joint Genome Institute"/>
            <person name="Mondo S.J."/>
            <person name="Dannebaum R.O."/>
            <person name="Kuo R.C."/>
            <person name="Labutti K."/>
            <person name="Haridas S."/>
            <person name="Kuo A."/>
            <person name="Salamov A."/>
            <person name="Ahrendt S.R."/>
            <person name="Lipzen A."/>
            <person name="Sullivan W."/>
            <person name="Andreopoulos W.B."/>
            <person name="Clum A."/>
            <person name="Lindquist E."/>
            <person name="Daum C."/>
            <person name="Ramamoorthy G.K."/>
            <person name="Gryganskyi A."/>
            <person name="Culley D."/>
            <person name="Magnuson J.K."/>
            <person name="James T.Y."/>
            <person name="O'Malley M.A."/>
            <person name="Stajich J.E."/>
            <person name="Spatafora J.W."/>
            <person name="Visel A."/>
            <person name="Grigoriev I.V."/>
        </authorList>
    </citation>
    <scope>NUCLEOTIDE SEQUENCE [LARGE SCALE GENOMIC DNA]</scope>
    <source>
        <strain evidence="3 4">NRRL 1336</strain>
    </source>
</reference>
<evidence type="ECO:0000259" key="2">
    <source>
        <dbReference type="PROSITE" id="PS50090"/>
    </source>
</evidence>
<feature type="compositionally biased region" description="Polar residues" evidence="1">
    <location>
        <begin position="449"/>
        <end position="458"/>
    </location>
</feature>
<dbReference type="STRING" id="90262.A0A1X2I5G9"/>
<dbReference type="AlphaFoldDB" id="A0A1X2I5G9"/>
<feature type="compositionally biased region" description="Low complexity" evidence="1">
    <location>
        <begin position="108"/>
        <end position="133"/>
    </location>
</feature>
<feature type="domain" description="Myb-like" evidence="2">
    <location>
        <begin position="346"/>
        <end position="398"/>
    </location>
</feature>
<keyword evidence="4" id="KW-1185">Reference proteome</keyword>
<dbReference type="Pfam" id="PF00249">
    <property type="entry name" value="Myb_DNA-binding"/>
    <property type="match status" value="1"/>
</dbReference>
<evidence type="ECO:0000256" key="1">
    <source>
        <dbReference type="SAM" id="MobiDB-lite"/>
    </source>
</evidence>
<feature type="compositionally biased region" description="Low complexity" evidence="1">
    <location>
        <begin position="223"/>
        <end position="243"/>
    </location>
</feature>